<protein>
    <recommendedName>
        <fullName evidence="4">YbbR-like domain-containing protein</fullName>
    </recommendedName>
</protein>
<reference evidence="2 3" key="1">
    <citation type="submission" date="2018-09" db="EMBL/GenBank/DDBJ databases">
        <title>Paenibacillus aracenensis nov. sp. isolated from a cave in southern Spain.</title>
        <authorList>
            <person name="Jurado V."/>
            <person name="Gutierrez-Patricio S."/>
            <person name="Gonzalez-Pimentel J.L."/>
            <person name="Miller A.Z."/>
            <person name="Laiz L."/>
            <person name="Saiz-Jimenez C."/>
        </authorList>
    </citation>
    <scope>NUCLEOTIDE SEQUENCE [LARGE SCALE GENOMIC DNA]</scope>
    <source>
        <strain evidence="2 3">DSM 22867</strain>
    </source>
</reference>
<sequence>MDKWLTHPTALKIISVILGVLLFAVVHIDPETAPQVATTSIETKVIEAATIQTTGLDEEKYVLTAMEPTVARIVVEGGISSLYAASPEDYVVSVDLSRAKPGLQELPLTLKLPKGIKEVNLEPRKVTVQIEEIVKKTFDAQVITEGDPAEGHVVGTPEILSENGGVVQVTLPKEDMDKVGLVAVHIDVAGADKTVTNKKAKVIVYDTDGQEMPNAIVEPSTLHVEVKVTLPFKQVPLQIRYTGTLSEDLSLVSVKPDVDQVTVYAPQNELDTISVYDGAVLDLSKVKQSGVMKVKATPVDGIQDVNPGEIELEIVVESTATRTMSNVPISIVGGAENVTAQLVTPASGTIDLTINGAQSVLDEVTIADLAVIANIAGLGPGSHEVPLELELPPYVQPVLTDGQALTATVTITAGTAQSGEDAGADQEVGVTPTSPPGDTGSEGEGQEAANDRNEGDGTTGADASGSGNGNAVTDETGLGEKQLAAQWEIKNATLT</sequence>
<dbReference type="Pfam" id="PF07949">
    <property type="entry name" value="YbbR"/>
    <property type="match status" value="2"/>
</dbReference>
<name>A0A3A1UHH4_9BACL</name>
<comment type="caution">
    <text evidence="2">The sequence shown here is derived from an EMBL/GenBank/DDBJ whole genome shotgun (WGS) entry which is preliminary data.</text>
</comment>
<evidence type="ECO:0008006" key="4">
    <source>
        <dbReference type="Google" id="ProtNLM"/>
    </source>
</evidence>
<evidence type="ECO:0000313" key="2">
    <source>
        <dbReference type="EMBL" id="RIX46021.1"/>
    </source>
</evidence>
<dbReference type="OrthoDB" id="1013291at2"/>
<dbReference type="PANTHER" id="PTHR37804">
    <property type="entry name" value="CDAA REGULATORY PROTEIN CDAR"/>
    <property type="match status" value="1"/>
</dbReference>
<proteinExistence type="predicted"/>
<feature type="region of interest" description="Disordered" evidence="1">
    <location>
        <begin position="416"/>
        <end position="495"/>
    </location>
</feature>
<keyword evidence="3" id="KW-1185">Reference proteome</keyword>
<dbReference type="Gene3D" id="2.170.120.40">
    <property type="entry name" value="YbbR-like domain"/>
    <property type="match status" value="2"/>
</dbReference>
<gene>
    <name evidence="2" type="ORF">D3P08_26510</name>
</gene>
<dbReference type="Gene3D" id="2.170.120.30">
    <property type="match status" value="2"/>
</dbReference>
<accession>A0A3A1UHH4</accession>
<dbReference type="Proteomes" id="UP000266482">
    <property type="component" value="Unassembled WGS sequence"/>
</dbReference>
<organism evidence="2 3">
    <name type="scientific">Paenibacillus nanensis</name>
    <dbReference type="NCBI Taxonomy" id="393251"/>
    <lineage>
        <taxon>Bacteria</taxon>
        <taxon>Bacillati</taxon>
        <taxon>Bacillota</taxon>
        <taxon>Bacilli</taxon>
        <taxon>Bacillales</taxon>
        <taxon>Paenibacillaceae</taxon>
        <taxon>Paenibacillus</taxon>
    </lineage>
</organism>
<dbReference type="AlphaFoldDB" id="A0A3A1UHH4"/>
<dbReference type="InterPro" id="IPR012505">
    <property type="entry name" value="YbbR"/>
</dbReference>
<dbReference type="PANTHER" id="PTHR37804:SF1">
    <property type="entry name" value="CDAA REGULATORY PROTEIN CDAR"/>
    <property type="match status" value="1"/>
</dbReference>
<evidence type="ECO:0000256" key="1">
    <source>
        <dbReference type="SAM" id="MobiDB-lite"/>
    </source>
</evidence>
<dbReference type="InterPro" id="IPR053154">
    <property type="entry name" value="c-di-AMP_regulator"/>
</dbReference>
<dbReference type="EMBL" id="QXQA01000029">
    <property type="protein sequence ID" value="RIX46021.1"/>
    <property type="molecule type" value="Genomic_DNA"/>
</dbReference>
<dbReference type="RefSeq" id="WP_119603144.1">
    <property type="nucleotide sequence ID" value="NZ_QXQA01000029.1"/>
</dbReference>
<evidence type="ECO:0000313" key="3">
    <source>
        <dbReference type="Proteomes" id="UP000266482"/>
    </source>
</evidence>